<keyword evidence="2" id="KW-1185">Reference proteome</keyword>
<dbReference type="PANTHER" id="PTHR37490">
    <property type="entry name" value="EXPRESSED PROTEIN"/>
    <property type="match status" value="1"/>
</dbReference>
<name>A0A7K0DGM6_9NOCA</name>
<organism evidence="1 2">
    <name type="scientific">Nocardia aurantia</name>
    <dbReference type="NCBI Taxonomy" id="2585199"/>
    <lineage>
        <taxon>Bacteria</taxon>
        <taxon>Bacillati</taxon>
        <taxon>Actinomycetota</taxon>
        <taxon>Actinomycetes</taxon>
        <taxon>Mycobacteriales</taxon>
        <taxon>Nocardiaceae</taxon>
        <taxon>Nocardia</taxon>
    </lineage>
</organism>
<comment type="caution">
    <text evidence="1">The sequence shown here is derived from an EMBL/GenBank/DDBJ whole genome shotgun (WGS) entry which is preliminary data.</text>
</comment>
<dbReference type="PANTHER" id="PTHR37490:SF1">
    <property type="entry name" value="GLYCOSYLTRANSFERASE 2-LIKE DOMAIN-CONTAINING PROTEIN"/>
    <property type="match status" value="1"/>
</dbReference>
<dbReference type="RefSeq" id="WP_153338808.1">
    <property type="nucleotide sequence ID" value="NZ_WEGI01000001.1"/>
</dbReference>
<dbReference type="OrthoDB" id="5450176at2"/>
<dbReference type="AlphaFoldDB" id="A0A7K0DGM6"/>
<evidence type="ECO:0000313" key="1">
    <source>
        <dbReference type="EMBL" id="MQY24963.1"/>
    </source>
</evidence>
<accession>A0A7K0DGM6</accession>
<dbReference type="EMBL" id="WEGI01000001">
    <property type="protein sequence ID" value="MQY24963.1"/>
    <property type="molecule type" value="Genomic_DNA"/>
</dbReference>
<reference evidence="1 2" key="1">
    <citation type="submission" date="2019-10" db="EMBL/GenBank/DDBJ databases">
        <title>Nocardia macrotermitis sp. nov. and Nocardia aurantia sp. nov., isolated from the gut of fungus growing-termite Macrotermes natalensis.</title>
        <authorList>
            <person name="Benndorf R."/>
            <person name="Schwitalla J."/>
            <person name="Martin K."/>
            <person name="De Beer W."/>
            <person name="Kaster A.-K."/>
            <person name="Vollmers J."/>
            <person name="Poulsen M."/>
            <person name="Beemelmanns C."/>
        </authorList>
    </citation>
    <scope>NUCLEOTIDE SEQUENCE [LARGE SCALE GENOMIC DNA]</scope>
    <source>
        <strain evidence="1 2">RB56</strain>
    </source>
</reference>
<dbReference type="Proteomes" id="UP000431401">
    <property type="component" value="Unassembled WGS sequence"/>
</dbReference>
<protein>
    <submittedName>
        <fullName evidence="1">Uncharacterized protein</fullName>
    </submittedName>
</protein>
<sequence length="266" mass="30218">MTDNAGTHDLVIARYNEPLDWVLRVPENFRLHIYNKGGPDLPMEILERATTYLPLRNAGRESDTYLTHMLEYGPGAGEYTVFAQGDPFEHSPDFLALLDRADTWSDVQGLSWAWKEHIGHPPSTLLTPERSQVPGLRVREELYSLCTWTTLEWVDPGSERIGRTYRLLHRLPEGVNMMAHFLSMCELPDLADECAKHLIGRHCYGAIFAVRNPLIAKLPQRALVRMRQAAIGADAHGYFCERLWLHVFGEPFLFPAPVGGPVIPEY</sequence>
<gene>
    <name evidence="1" type="ORF">NRB56_05170</name>
</gene>
<proteinExistence type="predicted"/>
<evidence type="ECO:0000313" key="2">
    <source>
        <dbReference type="Proteomes" id="UP000431401"/>
    </source>
</evidence>